<evidence type="ECO:0000313" key="5">
    <source>
        <dbReference type="Proteomes" id="UP000273119"/>
    </source>
</evidence>
<dbReference type="EMBL" id="QQXL01000002">
    <property type="protein sequence ID" value="RKW70977.1"/>
    <property type="molecule type" value="Genomic_DNA"/>
</dbReference>
<dbReference type="PANTHER" id="PTHR42736:SF1">
    <property type="entry name" value="PROTEIN-GLUTAMINE GAMMA-GLUTAMYLTRANSFERASE"/>
    <property type="match status" value="1"/>
</dbReference>
<dbReference type="SMART" id="SM00460">
    <property type="entry name" value="TGc"/>
    <property type="match status" value="1"/>
</dbReference>
<feature type="region of interest" description="Disordered" evidence="1">
    <location>
        <begin position="557"/>
        <end position="614"/>
    </location>
</feature>
<comment type="caution">
    <text evidence="4">The sequence shown here is derived from an EMBL/GenBank/DDBJ whole genome shotgun (WGS) entry which is preliminary data.</text>
</comment>
<feature type="compositionally biased region" description="Polar residues" evidence="1">
    <location>
        <begin position="599"/>
        <end position="609"/>
    </location>
</feature>
<accession>A0A496PKP5</accession>
<dbReference type="Pfam" id="PF01841">
    <property type="entry name" value="Transglut_core"/>
    <property type="match status" value="1"/>
</dbReference>
<proteinExistence type="predicted"/>
<feature type="transmembrane region" description="Helical" evidence="2">
    <location>
        <begin position="207"/>
        <end position="225"/>
    </location>
</feature>
<evidence type="ECO:0000313" key="4">
    <source>
        <dbReference type="EMBL" id="RKW70977.1"/>
    </source>
</evidence>
<feature type="transmembrane region" description="Helical" evidence="2">
    <location>
        <begin position="181"/>
        <end position="201"/>
    </location>
</feature>
<feature type="transmembrane region" description="Helical" evidence="2">
    <location>
        <begin position="92"/>
        <end position="112"/>
    </location>
</feature>
<dbReference type="RefSeq" id="WP_121484313.1">
    <property type="nucleotide sequence ID" value="NZ_QQXL01000002.1"/>
</dbReference>
<dbReference type="PROSITE" id="PS00018">
    <property type="entry name" value="EF_HAND_1"/>
    <property type="match status" value="1"/>
</dbReference>
<evidence type="ECO:0000256" key="1">
    <source>
        <dbReference type="SAM" id="MobiDB-lite"/>
    </source>
</evidence>
<feature type="transmembrane region" description="Helical" evidence="2">
    <location>
        <begin position="68"/>
        <end position="85"/>
    </location>
</feature>
<dbReference type="PANTHER" id="PTHR42736">
    <property type="entry name" value="PROTEIN-GLUTAMINE GAMMA-GLUTAMYLTRANSFERASE"/>
    <property type="match status" value="1"/>
</dbReference>
<feature type="transmembrane region" description="Helical" evidence="2">
    <location>
        <begin position="154"/>
        <end position="174"/>
    </location>
</feature>
<dbReference type="InterPro" id="IPR002931">
    <property type="entry name" value="Transglutaminase-like"/>
</dbReference>
<feature type="transmembrane region" description="Helical" evidence="2">
    <location>
        <begin position="44"/>
        <end position="62"/>
    </location>
</feature>
<reference evidence="4 5" key="1">
    <citation type="submission" date="2018-07" db="EMBL/GenBank/DDBJ databases">
        <title>Arthrobacter sp. nov., isolated from raw cow's milk with high bacterial count.</title>
        <authorList>
            <person name="Hahne J."/>
            <person name="Isele D."/>
            <person name="Lipski A."/>
        </authorList>
    </citation>
    <scope>NUCLEOTIDE SEQUENCE [LARGE SCALE GENOMIC DNA]</scope>
    <source>
        <strain evidence="4 5">JZ R-183</strain>
    </source>
</reference>
<evidence type="ECO:0000259" key="3">
    <source>
        <dbReference type="SMART" id="SM00460"/>
    </source>
</evidence>
<keyword evidence="2" id="KW-1133">Transmembrane helix</keyword>
<feature type="compositionally biased region" description="Polar residues" evidence="1">
    <location>
        <begin position="1"/>
        <end position="12"/>
    </location>
</feature>
<feature type="region of interest" description="Disordered" evidence="1">
    <location>
        <begin position="1"/>
        <end position="35"/>
    </location>
</feature>
<keyword evidence="5" id="KW-1185">Reference proteome</keyword>
<organism evidence="4 5">
    <name type="scientific">Galactobacter caseinivorans</name>
    <dbReference type="NCBI Taxonomy" id="2676123"/>
    <lineage>
        <taxon>Bacteria</taxon>
        <taxon>Bacillati</taxon>
        <taxon>Actinomycetota</taxon>
        <taxon>Actinomycetes</taxon>
        <taxon>Micrococcales</taxon>
        <taxon>Micrococcaceae</taxon>
        <taxon>Galactobacter</taxon>
    </lineage>
</organism>
<feature type="domain" description="Transglutaminase-like" evidence="3">
    <location>
        <begin position="505"/>
        <end position="566"/>
    </location>
</feature>
<name>A0A496PKP5_9MICC</name>
<feature type="transmembrane region" description="Helical" evidence="2">
    <location>
        <begin position="246"/>
        <end position="265"/>
    </location>
</feature>
<dbReference type="SUPFAM" id="SSF54001">
    <property type="entry name" value="Cysteine proteinases"/>
    <property type="match status" value="1"/>
</dbReference>
<evidence type="ECO:0000256" key="2">
    <source>
        <dbReference type="SAM" id="Phobius"/>
    </source>
</evidence>
<dbReference type="Proteomes" id="UP000273119">
    <property type="component" value="Unassembled WGS sequence"/>
</dbReference>
<dbReference type="InterPro" id="IPR038765">
    <property type="entry name" value="Papain-like_cys_pep_sf"/>
</dbReference>
<dbReference type="InterPro" id="IPR018247">
    <property type="entry name" value="EF_Hand_1_Ca_BS"/>
</dbReference>
<feature type="compositionally biased region" description="Basic and acidic residues" evidence="1">
    <location>
        <begin position="566"/>
        <end position="578"/>
    </location>
</feature>
<dbReference type="Gene3D" id="3.10.620.30">
    <property type="match status" value="1"/>
</dbReference>
<dbReference type="Pfam" id="PF11992">
    <property type="entry name" value="TgpA_N"/>
    <property type="match status" value="1"/>
</dbReference>
<gene>
    <name evidence="4" type="ORF">DWQ67_03995</name>
</gene>
<dbReference type="AlphaFoldDB" id="A0A496PKP5"/>
<dbReference type="InterPro" id="IPR021878">
    <property type="entry name" value="TgpA_N"/>
</dbReference>
<sequence>MSAAPQQGSAQPGTPGPDGAPRQSATRREHRLRAQRQTTPVRDLLFYAVMIGVCAVPLWPLYQHPAVGITVLGALLGGLGIGWLGRVRALPWPVFTVVALAWGLLIGVPLAVPTHALNGFIPTLDGLAVFVTGLVRSWVDILSVDPPLGNYDAVLVPVFVLVYAGAVCAVRGFLSGRRWPGVLAAVALLLFGIIFGMRTGYRPVEVGVASLFVALAWIVAVRPAVRGMDESHSRRLRAGQVRRGMAALVFALVCALAGGALAAALSPDRREVLRSAFSPTFELQRHVSPLQEYRSWVTDPSAETTVATVQGLPAGSMLRVAVMDQYNGVAMQVGNGGSSGTFARVPSKIQREGGARERIQVDLKVSQGQWLPLAGALDSLQIPEELRDRFYFNKSLDAAVLSGDAPQSLSYSMESVPLPAPMRDGLGSLTPGSAKQADLEQVPQKLVDAVETQWVKASEPGDRLQLALSYLQAGFVSHGGDEEVFSRSGHSVERLDLLTQEDPMVGDAEQYSVAFAVLARELGFPSRVVSGYVDSNGDGQLQGSELTAWVEVQDQQRGWVGIDPNPEPRETKKQEKSKQNSIALPRSVLPPEVPRQEDTVTPNMDETAQTPTPPPSELSLLIAAIWWWTWRVGLSLLLLTSPLWILVLLEAWRRGARRRRDRRRLSVAGGWAELRDEVIDAGHPVAWSDTRTEVAQGSGRDTVMVMARRADELSFAPWGAQRDDVERYWKGVRAARKDLRTGRTRRQRWAQRFSWRSVTRWLRETFRP</sequence>
<feature type="transmembrane region" description="Helical" evidence="2">
    <location>
        <begin position="625"/>
        <end position="652"/>
    </location>
</feature>
<protein>
    <submittedName>
        <fullName evidence="4">Transglutaminase domain-containing protein</fullName>
    </submittedName>
</protein>
<keyword evidence="2" id="KW-0812">Transmembrane</keyword>
<keyword evidence="2" id="KW-0472">Membrane</keyword>
<dbReference type="InterPro" id="IPR052901">
    <property type="entry name" value="Bact_TGase-like"/>
</dbReference>